<gene>
    <name evidence="2" type="ORF">GMPD_40300</name>
    <name evidence="3" type="ORF">M1B72_05510</name>
</gene>
<protein>
    <recommendedName>
        <fullName evidence="1">C2H2-type domain-containing protein</fullName>
    </recommendedName>
</protein>
<dbReference type="AlphaFoldDB" id="A0A6V8N133"/>
<dbReference type="Proteomes" id="UP000568888">
    <property type="component" value="Unassembled WGS sequence"/>
</dbReference>
<evidence type="ECO:0000313" key="3">
    <source>
        <dbReference type="EMBL" id="UPU37166.1"/>
    </source>
</evidence>
<evidence type="ECO:0000313" key="4">
    <source>
        <dbReference type="Proteomes" id="UP000568888"/>
    </source>
</evidence>
<dbReference type="InterPro" id="IPR013087">
    <property type="entry name" value="Znf_C2H2_type"/>
</dbReference>
<reference evidence="2" key="2">
    <citation type="journal article" date="2021" name="Int. J. Syst. Evol. Microbiol.">
        <title>Geomonas silvestris sp. nov., Geomonas paludis sp. nov. and Geomonas limicola sp. nov., isolated from terrestrial environments, and emended description of the genus Geomonas.</title>
        <authorList>
            <person name="Itoh H."/>
            <person name="Xu Z."/>
            <person name="Masuda Y."/>
            <person name="Ushijima N."/>
            <person name="Hayakawa C."/>
            <person name="Shiratori Y."/>
            <person name="Senoo K."/>
        </authorList>
    </citation>
    <scope>NUCLEOTIDE SEQUENCE</scope>
    <source>
        <strain evidence="2">Red736</strain>
    </source>
</reference>
<keyword evidence="5" id="KW-1185">Reference proteome</keyword>
<reference evidence="4" key="1">
    <citation type="submission" date="2020-06" db="EMBL/GenBank/DDBJ databases">
        <title>Draft genomic sequecing of Geomonas sp. Red736.</title>
        <authorList>
            <person name="Itoh H."/>
            <person name="Xu Z.X."/>
            <person name="Ushijima N."/>
            <person name="Masuda Y."/>
            <person name="Shiratori Y."/>
            <person name="Senoo K."/>
        </authorList>
    </citation>
    <scope>NUCLEOTIDE SEQUENCE [LARGE SCALE GENOMIC DNA]</scope>
    <source>
        <strain evidence="4">Red736</strain>
    </source>
</reference>
<dbReference type="PROSITE" id="PS00028">
    <property type="entry name" value="ZINC_FINGER_C2H2_1"/>
    <property type="match status" value="1"/>
</dbReference>
<proteinExistence type="predicted"/>
<sequence>MGMAKQCKFFGHIITIDKALSVRDGATPEHRHSLLFECDKCGKPVRPRAAGDKHVAHFVHIKENPECLYTEPPREY</sequence>
<dbReference type="EMBL" id="BLXY01000017">
    <property type="protein sequence ID" value="GFO66111.1"/>
    <property type="molecule type" value="Genomic_DNA"/>
</dbReference>
<dbReference type="RefSeq" id="WP_183350789.1">
    <property type="nucleotide sequence ID" value="NZ_BLXY01000017.1"/>
</dbReference>
<evidence type="ECO:0000313" key="5">
    <source>
        <dbReference type="Proteomes" id="UP000831485"/>
    </source>
</evidence>
<feature type="domain" description="C2H2-type" evidence="1">
    <location>
        <begin position="36"/>
        <end position="65"/>
    </location>
</feature>
<reference evidence="3" key="3">
    <citation type="submission" date="2022-04" db="EMBL/GenBank/DDBJ databases">
        <authorList>
            <person name="Liu G."/>
        </authorList>
    </citation>
    <scope>NUCLEOTIDE SEQUENCE</scope>
    <source>
        <strain evidence="3">RG22</strain>
    </source>
</reference>
<accession>A0A6V8N133</accession>
<dbReference type="EMBL" id="CP096574">
    <property type="protein sequence ID" value="UPU37166.1"/>
    <property type="molecule type" value="Genomic_DNA"/>
</dbReference>
<dbReference type="PROSITE" id="PS50157">
    <property type="entry name" value="ZINC_FINGER_C2H2_2"/>
    <property type="match status" value="1"/>
</dbReference>
<name>A0A6V8N133_9BACT</name>
<evidence type="ECO:0000259" key="1">
    <source>
        <dbReference type="PROSITE" id="PS50157"/>
    </source>
</evidence>
<organism evidence="2 4">
    <name type="scientific">Geomonas paludis</name>
    <dbReference type="NCBI Taxonomy" id="2740185"/>
    <lineage>
        <taxon>Bacteria</taxon>
        <taxon>Pseudomonadati</taxon>
        <taxon>Thermodesulfobacteriota</taxon>
        <taxon>Desulfuromonadia</taxon>
        <taxon>Geobacterales</taxon>
        <taxon>Geobacteraceae</taxon>
        <taxon>Geomonas</taxon>
    </lineage>
</organism>
<dbReference type="Proteomes" id="UP000831485">
    <property type="component" value="Chromosome"/>
</dbReference>
<evidence type="ECO:0000313" key="2">
    <source>
        <dbReference type="EMBL" id="GFO66111.1"/>
    </source>
</evidence>